<dbReference type="PRINTS" id="PR00080">
    <property type="entry name" value="SDRFAMILY"/>
</dbReference>
<organism evidence="4 5">
    <name type="scientific">Rhodococcus opacus</name>
    <name type="common">Nocardia opaca</name>
    <dbReference type="NCBI Taxonomy" id="37919"/>
    <lineage>
        <taxon>Bacteria</taxon>
        <taxon>Bacillati</taxon>
        <taxon>Actinomycetota</taxon>
        <taxon>Actinomycetes</taxon>
        <taxon>Mycobacteriales</taxon>
        <taxon>Nocardiaceae</taxon>
        <taxon>Rhodococcus</taxon>
    </lineage>
</organism>
<evidence type="ECO:0000313" key="5">
    <source>
        <dbReference type="Proteomes" id="UP000239290"/>
    </source>
</evidence>
<gene>
    <name evidence="4" type="ORF">C5613_07690</name>
</gene>
<dbReference type="PANTHER" id="PTHR42760">
    <property type="entry name" value="SHORT-CHAIN DEHYDROGENASES/REDUCTASES FAMILY MEMBER"/>
    <property type="match status" value="1"/>
</dbReference>
<dbReference type="Proteomes" id="UP000239290">
    <property type="component" value="Unassembled WGS sequence"/>
</dbReference>
<dbReference type="RefSeq" id="WP_105413819.1">
    <property type="nucleotide sequence ID" value="NZ_PUIO01000007.1"/>
</dbReference>
<proteinExistence type="inferred from homology"/>
<sequence>MTQTSSPDQSESVLDLFRLDGSVAVVTGAGSGMGAGFARALAEAGADVVIAARRRENLEAVAVTVEATGRRCLVVPTDVTVPEQCDALAQAAVAEFGRLDILINNAGVTSSAPATRERPEDFRAVLDVNLMGSYWAAQACGRVMGPGSTIVNVASMLGLIKSALPQAAYAASKAGMIGLTRDLSHQWSKRKGIRVNAIAPGFVETDLISEMSSDTLDEFLRGSSLGRTATQREIDGAVVFLASRASGYITGSTLAVDGGTSGH</sequence>
<evidence type="ECO:0000256" key="2">
    <source>
        <dbReference type="ARBA" id="ARBA00023002"/>
    </source>
</evidence>
<dbReference type="EMBL" id="PUIO01000007">
    <property type="protein sequence ID" value="PQP25446.1"/>
    <property type="molecule type" value="Genomic_DNA"/>
</dbReference>
<dbReference type="SUPFAM" id="SSF51735">
    <property type="entry name" value="NAD(P)-binding Rossmann-fold domains"/>
    <property type="match status" value="1"/>
</dbReference>
<dbReference type="GO" id="GO:0016616">
    <property type="term" value="F:oxidoreductase activity, acting on the CH-OH group of donors, NAD or NADP as acceptor"/>
    <property type="evidence" value="ECO:0007669"/>
    <property type="project" value="UniProtKB-ARBA"/>
</dbReference>
<accession>A0A2S8JEI2</accession>
<dbReference type="InterPro" id="IPR036291">
    <property type="entry name" value="NAD(P)-bd_dom_sf"/>
</dbReference>
<evidence type="ECO:0000259" key="3">
    <source>
        <dbReference type="SMART" id="SM00822"/>
    </source>
</evidence>
<dbReference type="InterPro" id="IPR057326">
    <property type="entry name" value="KR_dom"/>
</dbReference>
<keyword evidence="2" id="KW-0560">Oxidoreductase</keyword>
<comment type="similarity">
    <text evidence="1">Belongs to the short-chain dehydrogenases/reductases (SDR) family.</text>
</comment>
<dbReference type="Gene3D" id="3.40.50.720">
    <property type="entry name" value="NAD(P)-binding Rossmann-like Domain"/>
    <property type="match status" value="1"/>
</dbReference>
<dbReference type="AlphaFoldDB" id="A0A2S8JEI2"/>
<reference evidence="5" key="1">
    <citation type="submission" date="2018-02" db="EMBL/GenBank/DDBJ databases">
        <title>Draft genome sequencing of Rhodococcus opacus KU647198.</title>
        <authorList>
            <person name="Zheng B.-X."/>
        </authorList>
    </citation>
    <scope>NUCLEOTIDE SEQUENCE [LARGE SCALE GENOMIC DNA]</scope>
    <source>
        <strain evidence="5">04-OD7</strain>
    </source>
</reference>
<evidence type="ECO:0000313" key="4">
    <source>
        <dbReference type="EMBL" id="PQP25446.1"/>
    </source>
</evidence>
<name>A0A2S8JEI2_RHOOP</name>
<dbReference type="Pfam" id="PF13561">
    <property type="entry name" value="adh_short_C2"/>
    <property type="match status" value="1"/>
</dbReference>
<feature type="domain" description="Ketoreductase" evidence="3">
    <location>
        <begin position="22"/>
        <end position="201"/>
    </location>
</feature>
<dbReference type="PRINTS" id="PR00081">
    <property type="entry name" value="GDHRDH"/>
</dbReference>
<dbReference type="SMART" id="SM00822">
    <property type="entry name" value="PKS_KR"/>
    <property type="match status" value="1"/>
</dbReference>
<dbReference type="FunFam" id="3.40.50.720:FF:000084">
    <property type="entry name" value="Short-chain dehydrogenase reductase"/>
    <property type="match status" value="1"/>
</dbReference>
<protein>
    <submittedName>
        <fullName evidence="4">Short-chain dehydrogenase</fullName>
    </submittedName>
</protein>
<dbReference type="InterPro" id="IPR002347">
    <property type="entry name" value="SDR_fam"/>
</dbReference>
<evidence type="ECO:0000256" key="1">
    <source>
        <dbReference type="ARBA" id="ARBA00006484"/>
    </source>
</evidence>
<comment type="caution">
    <text evidence="4">The sequence shown here is derived from an EMBL/GenBank/DDBJ whole genome shotgun (WGS) entry which is preliminary data.</text>
</comment>